<dbReference type="Gene3D" id="3.40.50.620">
    <property type="entry name" value="HUPs"/>
    <property type="match status" value="1"/>
</dbReference>
<dbReference type="Proteomes" id="UP001549920">
    <property type="component" value="Unassembled WGS sequence"/>
</dbReference>
<dbReference type="InterPro" id="IPR014729">
    <property type="entry name" value="Rossmann-like_a/b/a_fold"/>
</dbReference>
<dbReference type="Pfam" id="PF13537">
    <property type="entry name" value="GATase_7"/>
    <property type="match status" value="1"/>
</dbReference>
<comment type="caution">
    <text evidence="5">The sequence shown here is derived from an EMBL/GenBank/DDBJ whole genome shotgun (WGS) entry which is preliminary data.</text>
</comment>
<keyword evidence="6" id="KW-1185">Reference proteome</keyword>
<gene>
    <name evidence="5" type="ORF">ABMA27_013514</name>
</gene>
<dbReference type="PANTHER" id="PTHR45937:SF1">
    <property type="entry name" value="ASPARAGINE SYNTHETASE DOMAIN-CONTAINING PROTEIN 1"/>
    <property type="match status" value="1"/>
</dbReference>
<dbReference type="InterPro" id="IPR001962">
    <property type="entry name" value="Asn_synthase"/>
</dbReference>
<reference evidence="5 6" key="1">
    <citation type="submission" date="2024-06" db="EMBL/GenBank/DDBJ databases">
        <title>A chromosome-level genome assembly of beet webworm, Loxostege sticticalis.</title>
        <authorList>
            <person name="Zhang Y."/>
        </authorList>
    </citation>
    <scope>NUCLEOTIDE SEQUENCE [LARGE SCALE GENOMIC DNA]</scope>
    <source>
        <strain evidence="5">AQ026</strain>
        <tissue evidence="5">Whole body</tissue>
    </source>
</reference>
<dbReference type="InterPro" id="IPR051857">
    <property type="entry name" value="Asn_synthetase_domain"/>
</dbReference>
<evidence type="ECO:0000256" key="2">
    <source>
        <dbReference type="ARBA" id="ARBA00022888"/>
    </source>
</evidence>
<dbReference type="SUPFAM" id="SSF52402">
    <property type="entry name" value="Adenine nucleotide alpha hydrolases-like"/>
    <property type="match status" value="1"/>
</dbReference>
<dbReference type="InterPro" id="IPR017932">
    <property type="entry name" value="GATase_2_dom"/>
</dbReference>
<sequence length="564" mass="64392">MCGILCNICYSKCNKRKLPDQSIIQKIKNRGPDSMQEIRIEINGVSIEFYGAVLWMQGPQPTIQPVENDRGILLYNGDIFDEQWDSNRSDTDQIMEKLYKASGNSVVEVIKEIQCLKGPFSLVYYNKQSNDLIFTRDRIGRNSLLLHKNDENIFISSVLGRRFECIEIPATHILKLNVITNQIKLYSWDGSVEYQECIVDDWVESVKLVQGLPDEEFSIDASISWNAGEDDEIINYIKGACLESNNKSILIEKLLENAVINGTVMEIIRNLDHSVKIRLERQPNLCKMCLSKDTPCDHSSVGVLFSGGLDCTIIAFLANKYVLKAQSIDLINIAFKKDDISSYEVPDRLTGRQSLEELKKLCPHRKWVFKEINVPKDELSKYQESIIGDLVYPRQTILDESLGSALWFAAKAKDSIMESPCRILFLGSGADELFGGYTRHRNAFKRLGWSGLSKELQLDWSRISFRNLARDNRVICDHGRQPRMPYLDEEFTEFVLSLKPWFKCFPSEYMGPGIGDKLFLRMAAYHLGLKNVALFPKRALQFGSRIANKKEKGSDVSKTFLNVE</sequence>
<evidence type="ECO:0000259" key="4">
    <source>
        <dbReference type="PROSITE" id="PS51278"/>
    </source>
</evidence>
<feature type="domain" description="Glutamine amidotransferase type-2" evidence="4">
    <location>
        <begin position="2"/>
        <end position="222"/>
    </location>
</feature>
<evidence type="ECO:0000256" key="3">
    <source>
        <dbReference type="ARBA" id="ARBA00022962"/>
    </source>
</evidence>
<protein>
    <recommendedName>
        <fullName evidence="4">Glutamine amidotransferase type-2 domain-containing protein</fullName>
    </recommendedName>
</protein>
<organism evidence="5 6">
    <name type="scientific">Loxostege sticticalis</name>
    <name type="common">Beet webworm moth</name>
    <dbReference type="NCBI Taxonomy" id="481309"/>
    <lineage>
        <taxon>Eukaryota</taxon>
        <taxon>Metazoa</taxon>
        <taxon>Ecdysozoa</taxon>
        <taxon>Arthropoda</taxon>
        <taxon>Hexapoda</taxon>
        <taxon>Insecta</taxon>
        <taxon>Pterygota</taxon>
        <taxon>Neoptera</taxon>
        <taxon>Endopterygota</taxon>
        <taxon>Lepidoptera</taxon>
        <taxon>Glossata</taxon>
        <taxon>Ditrysia</taxon>
        <taxon>Pyraloidea</taxon>
        <taxon>Crambidae</taxon>
        <taxon>Pyraustinae</taxon>
        <taxon>Loxostege</taxon>
    </lineage>
</organism>
<dbReference type="PANTHER" id="PTHR45937">
    <property type="entry name" value="ASPARAGINE SYNTHETASE DOMAIN-CONTAINING PROTEIN 1"/>
    <property type="match status" value="1"/>
</dbReference>
<dbReference type="CDD" id="cd01991">
    <property type="entry name" value="Asn_synthase_B_C"/>
    <property type="match status" value="1"/>
</dbReference>
<proteinExistence type="predicted"/>
<dbReference type="InterPro" id="IPR029055">
    <property type="entry name" value="Ntn_hydrolases_N"/>
</dbReference>
<evidence type="ECO:0000256" key="1">
    <source>
        <dbReference type="ARBA" id="ARBA00022605"/>
    </source>
</evidence>
<keyword evidence="1" id="KW-0028">Amino-acid biosynthesis</keyword>
<evidence type="ECO:0000313" key="5">
    <source>
        <dbReference type="EMBL" id="KAL0895047.1"/>
    </source>
</evidence>
<dbReference type="SUPFAM" id="SSF56235">
    <property type="entry name" value="N-terminal nucleophile aminohydrolases (Ntn hydrolases)"/>
    <property type="match status" value="1"/>
</dbReference>
<accession>A0ABR3IFJ1</accession>
<dbReference type="EMBL" id="JBEUOH010000004">
    <property type="protein sequence ID" value="KAL0895047.1"/>
    <property type="molecule type" value="Genomic_DNA"/>
</dbReference>
<keyword evidence="3" id="KW-0315">Glutamine amidotransferase</keyword>
<name>A0ABR3IFJ1_LOXSC</name>
<dbReference type="Pfam" id="PF00733">
    <property type="entry name" value="Asn_synthase"/>
    <property type="match status" value="2"/>
</dbReference>
<dbReference type="Gene3D" id="3.60.20.10">
    <property type="entry name" value="Glutamine Phosphoribosylpyrophosphate, subunit 1, domain 1"/>
    <property type="match status" value="1"/>
</dbReference>
<keyword evidence="2" id="KW-0061">Asparagine biosynthesis</keyword>
<evidence type="ECO:0000313" key="6">
    <source>
        <dbReference type="Proteomes" id="UP001549920"/>
    </source>
</evidence>
<dbReference type="PROSITE" id="PS51278">
    <property type="entry name" value="GATASE_TYPE_2"/>
    <property type="match status" value="1"/>
</dbReference>